<reference evidence="5 6" key="1">
    <citation type="submission" date="2024-03" db="EMBL/GenBank/DDBJ databases">
        <title>Actinomycetospora sp. OC33-EN08, a novel actinomycete isolated from wild orchid (Aerides multiflora).</title>
        <authorList>
            <person name="Suriyachadkun C."/>
        </authorList>
    </citation>
    <scope>NUCLEOTIDE SEQUENCE [LARGE SCALE GENOMIC DNA]</scope>
    <source>
        <strain evidence="5 6">OC33-EN08</strain>
    </source>
</reference>
<evidence type="ECO:0000313" key="5">
    <source>
        <dbReference type="EMBL" id="MEJ2866190.1"/>
    </source>
</evidence>
<gene>
    <name evidence="5" type="ORF">WCD74_00345</name>
</gene>
<evidence type="ECO:0000256" key="1">
    <source>
        <dbReference type="ARBA" id="ARBA00022630"/>
    </source>
</evidence>
<keyword evidence="2" id="KW-0560">Oxidoreductase</keyword>
<dbReference type="SUPFAM" id="SSF51395">
    <property type="entry name" value="FMN-linked oxidoreductases"/>
    <property type="match status" value="1"/>
</dbReference>
<dbReference type="Pfam" id="PF00724">
    <property type="entry name" value="Oxidored_FMN"/>
    <property type="match status" value="1"/>
</dbReference>
<dbReference type="PANTHER" id="PTHR43656:SF2">
    <property type="entry name" value="BINDING OXIDOREDUCTASE, PUTATIVE (AFU_ORTHOLOGUE AFUA_2G08260)-RELATED"/>
    <property type="match status" value="1"/>
</dbReference>
<evidence type="ECO:0000259" key="4">
    <source>
        <dbReference type="Pfam" id="PF00724"/>
    </source>
</evidence>
<evidence type="ECO:0000256" key="3">
    <source>
        <dbReference type="SAM" id="MobiDB-lite"/>
    </source>
</evidence>
<proteinExistence type="predicted"/>
<dbReference type="EMBL" id="JBBEGN010000001">
    <property type="protein sequence ID" value="MEJ2866190.1"/>
    <property type="molecule type" value="Genomic_DNA"/>
</dbReference>
<dbReference type="InterPro" id="IPR013785">
    <property type="entry name" value="Aldolase_TIM"/>
</dbReference>
<sequence>MTLSDPLRLPCGVELPNRLVRAAMTESIADRHGDASPRHERLYAAAAAGGPGLVITGNVMVDRAHLERARNVVVDRWTDDAALRRWADAAAGVPTIVQLSHPGRQTTRYVNPHPVAPSAGPAVALGGAYARSRALEVPEIEELRRRFVAVAVRVVGAGFVGVEIHAAHGYLLSSFLDPATNRRTDAYGGSLRDRARLLCGIVTDTRAALPDGAVVAVKLDSRDDAELVALGGWLADAGADLLEVSGGNYERPAMVGLDASGAELAGEHESPFWNSAAALSAAVDVPVVLTGGFRSRTEVDRALAAGVCAAVGVGRPLAVRPELAGRFVRGEVDTLDRPAPRLGGPAAVRALLGAAVGAGWHRVQLARASRGRGPALRLPALAAGLDYSVGDWVRSLVERPARLRRAGGAEGATTGPAARAPTRPARGSRRAR</sequence>
<dbReference type="Gene3D" id="3.20.20.70">
    <property type="entry name" value="Aldolase class I"/>
    <property type="match status" value="1"/>
</dbReference>
<comment type="caution">
    <text evidence="5">The sequence shown here is derived from an EMBL/GenBank/DDBJ whole genome shotgun (WGS) entry which is preliminary data.</text>
</comment>
<accession>A0ABU8MHR1</accession>
<feature type="domain" description="NADH:flavin oxidoreductase/NADH oxidase N-terminal" evidence="4">
    <location>
        <begin position="6"/>
        <end position="327"/>
    </location>
</feature>
<feature type="region of interest" description="Disordered" evidence="3">
    <location>
        <begin position="404"/>
        <end position="432"/>
    </location>
</feature>
<keyword evidence="1" id="KW-0285">Flavoprotein</keyword>
<dbReference type="RefSeq" id="WP_337692817.1">
    <property type="nucleotide sequence ID" value="NZ_JBBEGN010000001.1"/>
</dbReference>
<dbReference type="InterPro" id="IPR001155">
    <property type="entry name" value="OxRdtase_FMN_N"/>
</dbReference>
<evidence type="ECO:0000256" key="2">
    <source>
        <dbReference type="ARBA" id="ARBA00023002"/>
    </source>
</evidence>
<protein>
    <submittedName>
        <fullName evidence="5">tRNA-dihydrouridine synthase</fullName>
    </submittedName>
</protein>
<evidence type="ECO:0000313" key="6">
    <source>
        <dbReference type="Proteomes" id="UP001385809"/>
    </source>
</evidence>
<name>A0ABU8MHR1_9PSEU</name>
<dbReference type="Proteomes" id="UP001385809">
    <property type="component" value="Unassembled WGS sequence"/>
</dbReference>
<dbReference type="InterPro" id="IPR051799">
    <property type="entry name" value="NADH_flavin_oxidoreductase"/>
</dbReference>
<dbReference type="PANTHER" id="PTHR43656">
    <property type="entry name" value="BINDING OXIDOREDUCTASE, PUTATIVE (AFU_ORTHOLOGUE AFUA_2G08260)-RELATED"/>
    <property type="match status" value="1"/>
</dbReference>
<keyword evidence="6" id="KW-1185">Reference proteome</keyword>
<feature type="compositionally biased region" description="Low complexity" evidence="3">
    <location>
        <begin position="411"/>
        <end position="425"/>
    </location>
</feature>
<organism evidence="5 6">
    <name type="scientific">Actinomycetospora aurantiaca</name>
    <dbReference type="NCBI Taxonomy" id="3129233"/>
    <lineage>
        <taxon>Bacteria</taxon>
        <taxon>Bacillati</taxon>
        <taxon>Actinomycetota</taxon>
        <taxon>Actinomycetes</taxon>
        <taxon>Pseudonocardiales</taxon>
        <taxon>Pseudonocardiaceae</taxon>
        <taxon>Actinomycetospora</taxon>
    </lineage>
</organism>